<sequence length="159" mass="17610">EDTVKYVDKTLCISNINGDLKILDYTSGLSVFETSVQSAINTAAFTSSFDLICGCSDGRLIQVDLRQPKYILNVLEEDRGEVQSILPFADGYLASFNNGSVCYKNGSKINNSSTIELTGPNLDPVYRIVSDYTDVYTCCRDGKIRKYDSSTIKKLITSR</sequence>
<keyword evidence="1" id="KW-1185">Reference proteome</keyword>
<dbReference type="InterPro" id="IPR015943">
    <property type="entry name" value="WD40/YVTN_repeat-like_dom_sf"/>
</dbReference>
<accession>A0A915HZQ6</accession>
<dbReference type="InterPro" id="IPR036322">
    <property type="entry name" value="WD40_repeat_dom_sf"/>
</dbReference>
<dbReference type="AlphaFoldDB" id="A0A915HZQ6"/>
<evidence type="ECO:0000313" key="2">
    <source>
        <dbReference type="WBParaSite" id="nRc.2.0.1.t07341-RA"/>
    </source>
</evidence>
<evidence type="ECO:0000313" key="1">
    <source>
        <dbReference type="Proteomes" id="UP000887565"/>
    </source>
</evidence>
<dbReference type="Gene3D" id="2.130.10.10">
    <property type="entry name" value="YVTN repeat-like/Quinoprotein amine dehydrogenase"/>
    <property type="match status" value="1"/>
</dbReference>
<organism evidence="1 2">
    <name type="scientific">Romanomermis culicivorax</name>
    <name type="common">Nematode worm</name>
    <dbReference type="NCBI Taxonomy" id="13658"/>
    <lineage>
        <taxon>Eukaryota</taxon>
        <taxon>Metazoa</taxon>
        <taxon>Ecdysozoa</taxon>
        <taxon>Nematoda</taxon>
        <taxon>Enoplea</taxon>
        <taxon>Dorylaimia</taxon>
        <taxon>Mermithida</taxon>
        <taxon>Mermithoidea</taxon>
        <taxon>Mermithidae</taxon>
        <taxon>Romanomermis</taxon>
    </lineage>
</organism>
<dbReference type="Proteomes" id="UP000887565">
    <property type="component" value="Unplaced"/>
</dbReference>
<name>A0A915HZQ6_ROMCU</name>
<proteinExistence type="predicted"/>
<dbReference type="WBParaSite" id="nRc.2.0.1.t07341-RA">
    <property type="protein sequence ID" value="nRc.2.0.1.t07341-RA"/>
    <property type="gene ID" value="nRc.2.0.1.g07341"/>
</dbReference>
<reference evidence="2" key="1">
    <citation type="submission" date="2022-11" db="UniProtKB">
        <authorList>
            <consortium name="WormBaseParasite"/>
        </authorList>
    </citation>
    <scope>IDENTIFICATION</scope>
</reference>
<dbReference type="SUPFAM" id="SSF50978">
    <property type="entry name" value="WD40 repeat-like"/>
    <property type="match status" value="1"/>
</dbReference>
<protein>
    <submittedName>
        <fullName evidence="2">Uncharacterized protein</fullName>
    </submittedName>
</protein>